<protein>
    <submittedName>
        <fullName evidence="1">Uncharacterized protein</fullName>
    </submittedName>
</protein>
<dbReference type="Proteomes" id="UP001194696">
    <property type="component" value="Unassembled WGS sequence"/>
</dbReference>
<name>A0ABQ7JGX2_9FUNG</name>
<evidence type="ECO:0000313" key="2">
    <source>
        <dbReference type="Proteomes" id="UP001194696"/>
    </source>
</evidence>
<dbReference type="EMBL" id="JAAAIM010002970">
    <property type="protein sequence ID" value="KAG0270841.1"/>
    <property type="molecule type" value="Genomic_DNA"/>
</dbReference>
<organism evidence="1 2">
    <name type="scientific">Linnemannia gamsii</name>
    <dbReference type="NCBI Taxonomy" id="64522"/>
    <lineage>
        <taxon>Eukaryota</taxon>
        <taxon>Fungi</taxon>
        <taxon>Fungi incertae sedis</taxon>
        <taxon>Mucoromycota</taxon>
        <taxon>Mortierellomycotina</taxon>
        <taxon>Mortierellomycetes</taxon>
        <taxon>Mortierellales</taxon>
        <taxon>Mortierellaceae</taxon>
        <taxon>Linnemannia</taxon>
    </lineage>
</organism>
<gene>
    <name evidence="1" type="ORF">BGZ96_006160</name>
</gene>
<feature type="non-terminal residue" evidence="1">
    <location>
        <position position="162"/>
    </location>
</feature>
<proteinExistence type="predicted"/>
<comment type="caution">
    <text evidence="1">The sequence shown here is derived from an EMBL/GenBank/DDBJ whole genome shotgun (WGS) entry which is preliminary data.</text>
</comment>
<reference evidence="1 2" key="1">
    <citation type="journal article" date="2020" name="Fungal Divers.">
        <title>Resolving the Mortierellaceae phylogeny through synthesis of multi-gene phylogenetics and phylogenomics.</title>
        <authorList>
            <person name="Vandepol N."/>
            <person name="Liber J."/>
            <person name="Desiro A."/>
            <person name="Na H."/>
            <person name="Kennedy M."/>
            <person name="Barry K."/>
            <person name="Grigoriev I.V."/>
            <person name="Miller A.N."/>
            <person name="O'Donnell K."/>
            <person name="Stajich J.E."/>
            <person name="Bonito G."/>
        </authorList>
    </citation>
    <scope>NUCLEOTIDE SEQUENCE [LARGE SCALE GENOMIC DNA]</scope>
    <source>
        <strain evidence="1 2">AD045</strain>
    </source>
</reference>
<accession>A0ABQ7JGX2</accession>
<keyword evidence="2" id="KW-1185">Reference proteome</keyword>
<sequence>MQKNALYKCTSGGIPSLDKDCGTGTCSANVVKGTAEFRAAADDTCIDQCACKEASVPICASAFDSTCNYGSKALMDCGNVGDVPTVKEACTLSCTKQVGPDVCTLDPCACTKAGDACGSTLPPNCGYEKDSVYTCSAIRALPQKMSACEGGKGCFEIPTGPT</sequence>
<evidence type="ECO:0000313" key="1">
    <source>
        <dbReference type="EMBL" id="KAG0270841.1"/>
    </source>
</evidence>